<dbReference type="GO" id="GO:0006281">
    <property type="term" value="P:DNA repair"/>
    <property type="evidence" value="ECO:0007669"/>
    <property type="project" value="TreeGrafter"/>
</dbReference>
<comment type="similarity">
    <text evidence="1">Belongs to the SNF2/RAD54 helicase family.</text>
</comment>
<dbReference type="Gene3D" id="3.30.40.10">
    <property type="entry name" value="Zinc/RING finger domain, C3HC4 (zinc finger)"/>
    <property type="match status" value="1"/>
</dbReference>
<evidence type="ECO:0000256" key="2">
    <source>
        <dbReference type="ARBA" id="ARBA00022723"/>
    </source>
</evidence>
<evidence type="ECO:0000256" key="4">
    <source>
        <dbReference type="ARBA" id="ARBA00022771"/>
    </source>
</evidence>
<dbReference type="GO" id="GO:0016787">
    <property type="term" value="F:hydrolase activity"/>
    <property type="evidence" value="ECO:0007669"/>
    <property type="project" value="UniProtKB-KW"/>
</dbReference>
<dbReference type="VEuPathDB" id="FungiDB:AMAG_15207"/>
<dbReference type="AlphaFoldDB" id="A0A0L0T865"/>
<evidence type="ECO:0000259" key="10">
    <source>
        <dbReference type="PROSITE" id="PS50089"/>
    </source>
</evidence>
<dbReference type="InterPro" id="IPR017907">
    <property type="entry name" value="Znf_RING_CS"/>
</dbReference>
<dbReference type="SUPFAM" id="SSF52540">
    <property type="entry name" value="P-loop containing nucleoside triphosphate hydrolases"/>
    <property type="match status" value="1"/>
</dbReference>
<reference evidence="13" key="2">
    <citation type="submission" date="2009-11" db="EMBL/GenBank/DDBJ databases">
        <title>The Genome Sequence of Allomyces macrogynus strain ATCC 38327.</title>
        <authorList>
            <consortium name="The Broad Institute Genome Sequencing Platform"/>
            <person name="Russ C."/>
            <person name="Cuomo C."/>
            <person name="Shea T."/>
            <person name="Young S.K."/>
            <person name="Zeng Q."/>
            <person name="Koehrsen M."/>
            <person name="Haas B."/>
            <person name="Borodovsky M."/>
            <person name="Guigo R."/>
            <person name="Alvarado L."/>
            <person name="Berlin A."/>
            <person name="Borenstein D."/>
            <person name="Chen Z."/>
            <person name="Engels R."/>
            <person name="Freedman E."/>
            <person name="Gellesch M."/>
            <person name="Goldberg J."/>
            <person name="Griggs A."/>
            <person name="Gujja S."/>
            <person name="Heiman D."/>
            <person name="Hepburn T."/>
            <person name="Howarth C."/>
            <person name="Jen D."/>
            <person name="Larson L."/>
            <person name="Lewis B."/>
            <person name="Mehta T."/>
            <person name="Park D."/>
            <person name="Pearson M."/>
            <person name="Roberts A."/>
            <person name="Saif S."/>
            <person name="Shenoy N."/>
            <person name="Sisk P."/>
            <person name="Stolte C."/>
            <person name="Sykes S."/>
            <person name="Walk T."/>
            <person name="White J."/>
            <person name="Yandava C."/>
            <person name="Burger G."/>
            <person name="Gray M.W."/>
            <person name="Holland P.W.H."/>
            <person name="King N."/>
            <person name="Lang F.B.F."/>
            <person name="Roger A.J."/>
            <person name="Ruiz-Trillo I."/>
            <person name="Lander E."/>
            <person name="Nusbaum C."/>
        </authorList>
    </citation>
    <scope>NUCLEOTIDE SEQUENCE [LARGE SCALE GENOMIC DNA]</scope>
    <source>
        <strain evidence="13">ATCC 38327</strain>
    </source>
</reference>
<dbReference type="InterPro" id="IPR001841">
    <property type="entry name" value="Znf_RING"/>
</dbReference>
<dbReference type="Proteomes" id="UP000054350">
    <property type="component" value="Unassembled WGS sequence"/>
</dbReference>
<protein>
    <recommendedName>
        <fullName evidence="14">RING-type domain-containing protein</fullName>
    </recommendedName>
</protein>
<keyword evidence="2" id="KW-0479">Metal-binding</keyword>
<dbReference type="PROSITE" id="PS50089">
    <property type="entry name" value="ZF_RING_2"/>
    <property type="match status" value="1"/>
</dbReference>
<dbReference type="PANTHER" id="PTHR45626:SF22">
    <property type="entry name" value="DNA REPAIR PROTEIN RAD5"/>
    <property type="match status" value="1"/>
</dbReference>
<dbReference type="EMBL" id="GG745369">
    <property type="protein sequence ID" value="KNE70942.1"/>
    <property type="molecule type" value="Genomic_DNA"/>
</dbReference>
<evidence type="ECO:0000313" key="13">
    <source>
        <dbReference type="Proteomes" id="UP000054350"/>
    </source>
</evidence>
<dbReference type="CDD" id="cd18008">
    <property type="entry name" value="DEXDc_SHPRH-like"/>
    <property type="match status" value="1"/>
</dbReference>
<proteinExistence type="inferred from homology"/>
<dbReference type="InterPro" id="IPR014001">
    <property type="entry name" value="Helicase_ATP-bd"/>
</dbReference>
<evidence type="ECO:0000256" key="7">
    <source>
        <dbReference type="ARBA" id="ARBA00022833"/>
    </source>
</evidence>
<dbReference type="GO" id="GO:0005524">
    <property type="term" value="F:ATP binding"/>
    <property type="evidence" value="ECO:0007669"/>
    <property type="project" value="UniProtKB-KW"/>
</dbReference>
<evidence type="ECO:0000313" key="12">
    <source>
        <dbReference type="EMBL" id="KNE70942.1"/>
    </source>
</evidence>
<dbReference type="GO" id="GO:0008094">
    <property type="term" value="F:ATP-dependent activity, acting on DNA"/>
    <property type="evidence" value="ECO:0007669"/>
    <property type="project" value="TreeGrafter"/>
</dbReference>
<dbReference type="InterPro" id="IPR000330">
    <property type="entry name" value="SNF2_N"/>
</dbReference>
<accession>A0A0L0T865</accession>
<keyword evidence="5" id="KW-0378">Hydrolase</keyword>
<name>A0A0L0T865_ALLM3</name>
<keyword evidence="4 9" id="KW-0863">Zinc-finger</keyword>
<gene>
    <name evidence="12" type="ORF">AMAG_15207</name>
</gene>
<sequence length="445" mass="48671">MSLLGQWGSELNVGSLPNTLHVVSYYGQGRALQLHAKLPTVVVTTYGIVQTDFDRAPADSPLFSRVWHRFILDEAQHIKSHTRQTAKACCAIQAPHRWLLTGTPIVNHLDDLYSLLRFLQYAPWPQHVFWQNHISIPLAPVPPATSSKTRATFRVRVATWANDENGSEARAAALEAVQNLMSQIMIRRTKATMINGEPILMLPAKDVSVHGCDTRGSILAAEFCGAAAPLDDSATVELQKLLERFGRATRDAAPDAVATQADAVTSAVAAPTNEFLSQTVSNLLDQGDQSECPLCLDPVTQPKLFPCFHVFCHDCITDCLAKLAQRGEASACPVCRRSVTEDELMRVVYRTNTAPAALQSSPEGSLASWASGMRVTRFILRKTVEERMLKVQAAKMEMVAADAAPLVSSRTVSAAGEPKAGAAVRPEHANRKRLDDLKFAVWDEI</sequence>
<keyword evidence="7" id="KW-0862">Zinc</keyword>
<dbReference type="PANTHER" id="PTHR45626">
    <property type="entry name" value="TRANSCRIPTION TERMINATION FACTOR 2-RELATED"/>
    <property type="match status" value="1"/>
</dbReference>
<evidence type="ECO:0000256" key="9">
    <source>
        <dbReference type="PROSITE-ProRule" id="PRU00175"/>
    </source>
</evidence>
<dbReference type="InterPro" id="IPR027417">
    <property type="entry name" value="P-loop_NTPase"/>
</dbReference>
<dbReference type="GO" id="GO:0004386">
    <property type="term" value="F:helicase activity"/>
    <property type="evidence" value="ECO:0007669"/>
    <property type="project" value="UniProtKB-KW"/>
</dbReference>
<dbReference type="OrthoDB" id="2801544at2759"/>
<dbReference type="GO" id="GO:0005634">
    <property type="term" value="C:nucleus"/>
    <property type="evidence" value="ECO:0007669"/>
    <property type="project" value="TreeGrafter"/>
</dbReference>
<dbReference type="STRING" id="578462.A0A0L0T865"/>
<evidence type="ECO:0000256" key="8">
    <source>
        <dbReference type="ARBA" id="ARBA00022840"/>
    </source>
</evidence>
<organism evidence="12 13">
    <name type="scientific">Allomyces macrogynus (strain ATCC 38327)</name>
    <name type="common">Allomyces javanicus var. macrogynus</name>
    <dbReference type="NCBI Taxonomy" id="578462"/>
    <lineage>
        <taxon>Eukaryota</taxon>
        <taxon>Fungi</taxon>
        <taxon>Fungi incertae sedis</taxon>
        <taxon>Blastocladiomycota</taxon>
        <taxon>Blastocladiomycetes</taxon>
        <taxon>Blastocladiales</taxon>
        <taxon>Blastocladiaceae</taxon>
        <taxon>Allomyces</taxon>
    </lineage>
</organism>
<dbReference type="Pfam" id="PF00097">
    <property type="entry name" value="zf-C3HC4"/>
    <property type="match status" value="1"/>
</dbReference>
<dbReference type="Pfam" id="PF00176">
    <property type="entry name" value="SNF2-rel_dom"/>
    <property type="match status" value="1"/>
</dbReference>
<dbReference type="GO" id="GO:0008270">
    <property type="term" value="F:zinc ion binding"/>
    <property type="evidence" value="ECO:0007669"/>
    <property type="project" value="UniProtKB-KW"/>
</dbReference>
<dbReference type="InterPro" id="IPR018957">
    <property type="entry name" value="Znf_C3HC4_RING-type"/>
</dbReference>
<dbReference type="PROSITE" id="PS51192">
    <property type="entry name" value="HELICASE_ATP_BIND_1"/>
    <property type="match status" value="1"/>
</dbReference>
<keyword evidence="3" id="KW-0547">Nucleotide-binding</keyword>
<dbReference type="eggNOG" id="KOG1001">
    <property type="taxonomic scope" value="Eukaryota"/>
</dbReference>
<evidence type="ECO:0008006" key="14">
    <source>
        <dbReference type="Google" id="ProtNLM"/>
    </source>
</evidence>
<evidence type="ECO:0000256" key="5">
    <source>
        <dbReference type="ARBA" id="ARBA00022801"/>
    </source>
</evidence>
<evidence type="ECO:0000256" key="6">
    <source>
        <dbReference type="ARBA" id="ARBA00022806"/>
    </source>
</evidence>
<dbReference type="PROSITE" id="PS00518">
    <property type="entry name" value="ZF_RING_1"/>
    <property type="match status" value="1"/>
</dbReference>
<feature type="domain" description="RING-type" evidence="10">
    <location>
        <begin position="292"/>
        <end position="336"/>
    </location>
</feature>
<dbReference type="InterPro" id="IPR038718">
    <property type="entry name" value="SNF2-like_sf"/>
</dbReference>
<keyword evidence="13" id="KW-1185">Reference proteome</keyword>
<dbReference type="SUPFAM" id="SSF57850">
    <property type="entry name" value="RING/U-box"/>
    <property type="match status" value="1"/>
</dbReference>
<dbReference type="SMART" id="SM00184">
    <property type="entry name" value="RING"/>
    <property type="match status" value="1"/>
</dbReference>
<evidence type="ECO:0000256" key="1">
    <source>
        <dbReference type="ARBA" id="ARBA00007025"/>
    </source>
</evidence>
<keyword evidence="8" id="KW-0067">ATP-binding</keyword>
<evidence type="ECO:0000259" key="11">
    <source>
        <dbReference type="PROSITE" id="PS51192"/>
    </source>
</evidence>
<reference evidence="12 13" key="1">
    <citation type="submission" date="2009-11" db="EMBL/GenBank/DDBJ databases">
        <title>Annotation of Allomyces macrogynus ATCC 38327.</title>
        <authorList>
            <consortium name="The Broad Institute Genome Sequencing Platform"/>
            <person name="Russ C."/>
            <person name="Cuomo C."/>
            <person name="Burger G."/>
            <person name="Gray M.W."/>
            <person name="Holland P.W.H."/>
            <person name="King N."/>
            <person name="Lang F.B.F."/>
            <person name="Roger A.J."/>
            <person name="Ruiz-Trillo I."/>
            <person name="Young S.K."/>
            <person name="Zeng Q."/>
            <person name="Gargeya S."/>
            <person name="Fitzgerald M."/>
            <person name="Haas B."/>
            <person name="Abouelleil A."/>
            <person name="Alvarado L."/>
            <person name="Arachchi H.M."/>
            <person name="Berlin A."/>
            <person name="Chapman S.B."/>
            <person name="Gearin G."/>
            <person name="Goldberg J."/>
            <person name="Griggs A."/>
            <person name="Gujja S."/>
            <person name="Hansen M."/>
            <person name="Heiman D."/>
            <person name="Howarth C."/>
            <person name="Larimer J."/>
            <person name="Lui A."/>
            <person name="MacDonald P.J.P."/>
            <person name="McCowen C."/>
            <person name="Montmayeur A."/>
            <person name="Murphy C."/>
            <person name="Neiman D."/>
            <person name="Pearson M."/>
            <person name="Priest M."/>
            <person name="Roberts A."/>
            <person name="Saif S."/>
            <person name="Shea T."/>
            <person name="Sisk P."/>
            <person name="Stolte C."/>
            <person name="Sykes S."/>
            <person name="Wortman J."/>
            <person name="Nusbaum C."/>
            <person name="Birren B."/>
        </authorList>
    </citation>
    <scope>NUCLEOTIDE SEQUENCE [LARGE SCALE GENOMIC DNA]</scope>
    <source>
        <strain evidence="12 13">ATCC 38327</strain>
    </source>
</reference>
<dbReference type="Gene3D" id="3.40.50.10810">
    <property type="entry name" value="Tandem AAA-ATPase domain"/>
    <property type="match status" value="1"/>
</dbReference>
<evidence type="ECO:0000256" key="3">
    <source>
        <dbReference type="ARBA" id="ARBA00022741"/>
    </source>
</evidence>
<keyword evidence="6" id="KW-0347">Helicase</keyword>
<dbReference type="InterPro" id="IPR050628">
    <property type="entry name" value="SNF2_RAD54_helicase_TF"/>
</dbReference>
<dbReference type="InterPro" id="IPR013083">
    <property type="entry name" value="Znf_RING/FYVE/PHD"/>
</dbReference>
<feature type="domain" description="Helicase ATP-binding" evidence="11">
    <location>
        <begin position="1"/>
        <end position="122"/>
    </location>
</feature>